<gene>
    <name evidence="2" type="ORF">SLEP1_g44524</name>
</gene>
<name>A0AAV5LHM1_9ROSI</name>
<dbReference type="InterPro" id="IPR020617">
    <property type="entry name" value="Thiolase_C"/>
</dbReference>
<accession>A0AAV5LHM1</accession>
<dbReference type="InterPro" id="IPR027523">
    <property type="entry name" value="CLU_prot"/>
</dbReference>
<evidence type="ECO:0000259" key="1">
    <source>
        <dbReference type="Pfam" id="PF02803"/>
    </source>
</evidence>
<protein>
    <recommendedName>
        <fullName evidence="1">Thiolase C-terminal domain-containing protein</fullName>
    </recommendedName>
</protein>
<comment type="caution">
    <text evidence="2">The sequence shown here is derived from an EMBL/GenBank/DDBJ whole genome shotgun (WGS) entry which is preliminary data.</text>
</comment>
<sequence length="186" mass="20358">MNRHFSAVDVDPAIMGVGPTIAIPAAVKAAGLELDNIDVFEIIETSIVVYRYVNCALYLLHLTCGPSHPNTAAMYINFAMMEEGMGNVHIALRYLHKALKCNQKLLGLDHIQTVASYHAIAIALSLMEAYPLSVQHEQTTFKILRAKLGLDDLRTQDAAALGLNTLSPRLLNRKPDASIATKGHLR</sequence>
<dbReference type="SUPFAM" id="SSF53901">
    <property type="entry name" value="Thiolase-like"/>
    <property type="match status" value="1"/>
</dbReference>
<dbReference type="InterPro" id="IPR016039">
    <property type="entry name" value="Thiolase-like"/>
</dbReference>
<feature type="domain" description="Thiolase C-terminal" evidence="1">
    <location>
        <begin position="3"/>
        <end position="45"/>
    </location>
</feature>
<dbReference type="SUPFAM" id="SSF48452">
    <property type="entry name" value="TPR-like"/>
    <property type="match status" value="1"/>
</dbReference>
<reference evidence="2 3" key="1">
    <citation type="journal article" date="2021" name="Commun. Biol.">
        <title>The genome of Shorea leprosula (Dipterocarpaceae) highlights the ecological relevance of drought in aseasonal tropical rainforests.</title>
        <authorList>
            <person name="Ng K.K.S."/>
            <person name="Kobayashi M.J."/>
            <person name="Fawcett J.A."/>
            <person name="Hatakeyama M."/>
            <person name="Paape T."/>
            <person name="Ng C.H."/>
            <person name="Ang C.C."/>
            <person name="Tnah L.H."/>
            <person name="Lee C.T."/>
            <person name="Nishiyama T."/>
            <person name="Sese J."/>
            <person name="O'Brien M.J."/>
            <person name="Copetti D."/>
            <person name="Mohd Noor M.I."/>
            <person name="Ong R.C."/>
            <person name="Putra M."/>
            <person name="Sireger I.Z."/>
            <person name="Indrioko S."/>
            <person name="Kosugi Y."/>
            <person name="Izuno A."/>
            <person name="Isagi Y."/>
            <person name="Lee S.L."/>
            <person name="Shimizu K.K."/>
        </authorList>
    </citation>
    <scope>NUCLEOTIDE SEQUENCE [LARGE SCALE GENOMIC DNA]</scope>
    <source>
        <strain evidence="2">214</strain>
    </source>
</reference>
<dbReference type="PANTHER" id="PTHR12601">
    <property type="entry name" value="EUKARYOTIC TRANSLATION INITIATION FACTOR 3 SUBUNIT EIF-3"/>
    <property type="match status" value="1"/>
</dbReference>
<dbReference type="Pfam" id="PF02803">
    <property type="entry name" value="Thiolase_C"/>
    <property type="match status" value="1"/>
</dbReference>
<dbReference type="AlphaFoldDB" id="A0AAV5LHM1"/>
<evidence type="ECO:0000313" key="3">
    <source>
        <dbReference type="Proteomes" id="UP001054252"/>
    </source>
</evidence>
<keyword evidence="3" id="KW-1185">Reference proteome</keyword>
<dbReference type="EMBL" id="BPVZ01000116">
    <property type="protein sequence ID" value="GKV36384.1"/>
    <property type="molecule type" value="Genomic_DNA"/>
</dbReference>
<dbReference type="GO" id="GO:0005737">
    <property type="term" value="C:cytoplasm"/>
    <property type="evidence" value="ECO:0007669"/>
    <property type="project" value="TreeGrafter"/>
</dbReference>
<dbReference type="Gene3D" id="3.40.47.10">
    <property type="match status" value="1"/>
</dbReference>
<dbReference type="Proteomes" id="UP001054252">
    <property type="component" value="Unassembled WGS sequence"/>
</dbReference>
<dbReference type="Pfam" id="PF13424">
    <property type="entry name" value="TPR_12"/>
    <property type="match status" value="1"/>
</dbReference>
<dbReference type="PANTHER" id="PTHR12601:SF17">
    <property type="entry name" value="PROTEIN REDUCED CHLOROPLAST COVERAGE 1"/>
    <property type="match status" value="1"/>
</dbReference>
<proteinExistence type="predicted"/>
<evidence type="ECO:0000313" key="2">
    <source>
        <dbReference type="EMBL" id="GKV36384.1"/>
    </source>
</evidence>
<organism evidence="2 3">
    <name type="scientific">Rubroshorea leprosula</name>
    <dbReference type="NCBI Taxonomy" id="152421"/>
    <lineage>
        <taxon>Eukaryota</taxon>
        <taxon>Viridiplantae</taxon>
        <taxon>Streptophyta</taxon>
        <taxon>Embryophyta</taxon>
        <taxon>Tracheophyta</taxon>
        <taxon>Spermatophyta</taxon>
        <taxon>Magnoliopsida</taxon>
        <taxon>eudicotyledons</taxon>
        <taxon>Gunneridae</taxon>
        <taxon>Pentapetalae</taxon>
        <taxon>rosids</taxon>
        <taxon>malvids</taxon>
        <taxon>Malvales</taxon>
        <taxon>Dipterocarpaceae</taxon>
        <taxon>Rubroshorea</taxon>
    </lineage>
</organism>
<dbReference type="GO" id="GO:0016747">
    <property type="term" value="F:acyltransferase activity, transferring groups other than amino-acyl groups"/>
    <property type="evidence" value="ECO:0007669"/>
    <property type="project" value="InterPro"/>
</dbReference>
<dbReference type="InterPro" id="IPR011990">
    <property type="entry name" value="TPR-like_helical_dom_sf"/>
</dbReference>
<dbReference type="Gene3D" id="1.25.40.10">
    <property type="entry name" value="Tetratricopeptide repeat domain"/>
    <property type="match status" value="1"/>
</dbReference>